<proteinExistence type="predicted"/>
<reference evidence="1 2" key="1">
    <citation type="submission" date="2019-10" db="EMBL/GenBank/DDBJ databases">
        <authorList>
            <person name="Palmer J.M."/>
        </authorList>
    </citation>
    <scope>NUCLEOTIDE SEQUENCE [LARGE SCALE GENOMIC DNA]</scope>
    <source>
        <strain evidence="1 2">TWF694</strain>
    </source>
</reference>
<keyword evidence="2" id="KW-1185">Reference proteome</keyword>
<dbReference type="EMBL" id="JAVHJO010000019">
    <property type="protein sequence ID" value="KAK6523183.1"/>
    <property type="molecule type" value="Genomic_DNA"/>
</dbReference>
<dbReference type="Proteomes" id="UP001365542">
    <property type="component" value="Unassembled WGS sequence"/>
</dbReference>
<accession>A0AAV9WST0</accession>
<evidence type="ECO:0000313" key="1">
    <source>
        <dbReference type="EMBL" id="KAK6523183.1"/>
    </source>
</evidence>
<evidence type="ECO:0000313" key="2">
    <source>
        <dbReference type="Proteomes" id="UP001365542"/>
    </source>
</evidence>
<dbReference type="AlphaFoldDB" id="A0AAV9WST0"/>
<protein>
    <submittedName>
        <fullName evidence="1">Uncharacterized protein</fullName>
    </submittedName>
</protein>
<gene>
    <name evidence="1" type="ORF">TWF694_006077</name>
</gene>
<comment type="caution">
    <text evidence="1">The sequence shown here is derived from an EMBL/GenBank/DDBJ whole genome shotgun (WGS) entry which is preliminary data.</text>
</comment>
<sequence length="97" mass="10601">MTKNLEIKFPHANAFGNAETRQNVGASIREALTIEAVANLVIAIVWDTELTKQSDGKFTVENVDIGRKGSDGTTTYQKKRSFTVMTNLPAGMKEGIN</sequence>
<organism evidence="1 2">
    <name type="scientific">Orbilia ellipsospora</name>
    <dbReference type="NCBI Taxonomy" id="2528407"/>
    <lineage>
        <taxon>Eukaryota</taxon>
        <taxon>Fungi</taxon>
        <taxon>Dikarya</taxon>
        <taxon>Ascomycota</taxon>
        <taxon>Pezizomycotina</taxon>
        <taxon>Orbiliomycetes</taxon>
        <taxon>Orbiliales</taxon>
        <taxon>Orbiliaceae</taxon>
        <taxon>Orbilia</taxon>
    </lineage>
</organism>
<name>A0AAV9WST0_9PEZI</name>